<dbReference type="EMBL" id="SMAJ01000006">
    <property type="protein sequence ID" value="TCT07293.1"/>
    <property type="molecule type" value="Genomic_DNA"/>
</dbReference>
<comment type="similarity">
    <text evidence="2 7">Belongs to the thioredoxin family. DsbC subfamily.</text>
</comment>
<dbReference type="RefSeq" id="WP_132581951.1">
    <property type="nucleotide sequence ID" value="NZ_SMAJ01000006.1"/>
</dbReference>
<feature type="chain" id="PRO_5020926559" description="Thiol:disulfide interchange protein" evidence="7">
    <location>
        <begin position="27"/>
        <end position="259"/>
    </location>
</feature>
<sequence length="259" mass="27741">MSKRFSMCLGTILCAGLGLFGVPGQAQTVSAAPAPLAESIPASQGNSALDAIKKAFSARFPEVDVAAVRETPFPGLYEVQIGMDVVYTDAEVSYLLQGSLIDAKSRVDLTSERLAALSKVSFASLPLDLAIKQVKGTGAHKMAVFEDPNCVYCKQLHHTLKDIDNVTVYTFLLPILTPDSAIKARDVWCAKDQAGAWTDWMVNGKVPAQAQCDTPTKQILALGKKLMIQGTPAIFFADGTRVNGALPLDALREKLDSLN</sequence>
<evidence type="ECO:0000313" key="10">
    <source>
        <dbReference type="EMBL" id="TCT07293.1"/>
    </source>
</evidence>
<dbReference type="OrthoDB" id="12976at2"/>
<evidence type="ECO:0000256" key="7">
    <source>
        <dbReference type="RuleBase" id="RU364038"/>
    </source>
</evidence>
<organism evidence="10 11">
    <name type="scientific">Paralcaligenes ureilyticus</name>
    <dbReference type="NCBI Taxonomy" id="627131"/>
    <lineage>
        <taxon>Bacteria</taxon>
        <taxon>Pseudomonadati</taxon>
        <taxon>Pseudomonadota</taxon>
        <taxon>Betaproteobacteria</taxon>
        <taxon>Burkholderiales</taxon>
        <taxon>Alcaligenaceae</taxon>
        <taxon>Paralcaligenes</taxon>
    </lineage>
</organism>
<evidence type="ECO:0000256" key="5">
    <source>
        <dbReference type="ARBA" id="ARBA00023157"/>
    </source>
</evidence>
<dbReference type="CDD" id="cd03020">
    <property type="entry name" value="DsbA_DsbC_DsbG"/>
    <property type="match status" value="1"/>
</dbReference>
<evidence type="ECO:0000259" key="9">
    <source>
        <dbReference type="Pfam" id="PF13098"/>
    </source>
</evidence>
<name>A0A4R3M3Y0_9BURK</name>
<keyword evidence="3 7" id="KW-0732">Signal</keyword>
<evidence type="ECO:0000256" key="1">
    <source>
        <dbReference type="ARBA" id="ARBA00004418"/>
    </source>
</evidence>
<dbReference type="InterPro" id="IPR017937">
    <property type="entry name" value="Thioredoxin_CS"/>
</dbReference>
<evidence type="ECO:0000313" key="11">
    <source>
        <dbReference type="Proteomes" id="UP000295525"/>
    </source>
</evidence>
<dbReference type="PANTHER" id="PTHR35272:SF3">
    <property type="entry name" value="THIOL:DISULFIDE INTERCHANGE PROTEIN DSBC"/>
    <property type="match status" value="1"/>
</dbReference>
<feature type="domain" description="Thioredoxin-like fold" evidence="9">
    <location>
        <begin position="134"/>
        <end position="254"/>
    </location>
</feature>
<evidence type="ECO:0000256" key="4">
    <source>
        <dbReference type="ARBA" id="ARBA00022764"/>
    </source>
</evidence>
<evidence type="ECO:0000256" key="2">
    <source>
        <dbReference type="ARBA" id="ARBA00009813"/>
    </source>
</evidence>
<reference evidence="10 11" key="1">
    <citation type="submission" date="2019-03" db="EMBL/GenBank/DDBJ databases">
        <title>Genomic Encyclopedia of Type Strains, Phase IV (KMG-IV): sequencing the most valuable type-strain genomes for metagenomic binning, comparative biology and taxonomic classification.</title>
        <authorList>
            <person name="Goeker M."/>
        </authorList>
    </citation>
    <scope>NUCLEOTIDE SEQUENCE [LARGE SCALE GENOMIC DNA]</scope>
    <source>
        <strain evidence="10 11">DSM 24591</strain>
    </source>
</reference>
<dbReference type="SUPFAM" id="SSF52833">
    <property type="entry name" value="Thioredoxin-like"/>
    <property type="match status" value="1"/>
</dbReference>
<dbReference type="InterPro" id="IPR018950">
    <property type="entry name" value="DiS-bond_isomerase_DsbC/G_N"/>
</dbReference>
<dbReference type="GO" id="GO:0042597">
    <property type="term" value="C:periplasmic space"/>
    <property type="evidence" value="ECO:0007669"/>
    <property type="project" value="UniProtKB-SubCell"/>
</dbReference>
<dbReference type="Pfam" id="PF10411">
    <property type="entry name" value="DsbC_N"/>
    <property type="match status" value="1"/>
</dbReference>
<feature type="domain" description="Disulphide bond isomerase DsbC/G N-terminal" evidence="8">
    <location>
        <begin position="48"/>
        <end position="110"/>
    </location>
</feature>
<keyword evidence="4 7" id="KW-0574">Periplasm</keyword>
<dbReference type="PANTHER" id="PTHR35272">
    <property type="entry name" value="THIOL:DISULFIDE INTERCHANGE PROTEIN DSBC-RELATED"/>
    <property type="match status" value="1"/>
</dbReference>
<feature type="signal peptide" evidence="7">
    <location>
        <begin position="1"/>
        <end position="26"/>
    </location>
</feature>
<evidence type="ECO:0000256" key="3">
    <source>
        <dbReference type="ARBA" id="ARBA00022729"/>
    </source>
</evidence>
<dbReference type="InterPro" id="IPR051470">
    <property type="entry name" value="Thiol:disulfide_interchange"/>
</dbReference>
<proteinExistence type="inferred from homology"/>
<dbReference type="InterPro" id="IPR036249">
    <property type="entry name" value="Thioredoxin-like_sf"/>
</dbReference>
<keyword evidence="11" id="KW-1185">Reference proteome</keyword>
<comment type="subcellular location">
    <subcellularLocation>
        <location evidence="1 7">Periplasm</location>
    </subcellularLocation>
</comment>
<comment type="function">
    <text evidence="7">Required for disulfide bond formation in some periplasmic proteins. Acts by transferring its disulfide bond to other proteins and is reduced in the process.</text>
</comment>
<dbReference type="Gene3D" id="3.40.30.10">
    <property type="entry name" value="Glutaredoxin"/>
    <property type="match status" value="1"/>
</dbReference>
<evidence type="ECO:0000259" key="8">
    <source>
        <dbReference type="Pfam" id="PF10411"/>
    </source>
</evidence>
<dbReference type="Gene3D" id="3.10.450.70">
    <property type="entry name" value="Disulphide bond isomerase, DsbC/G, N-terminal"/>
    <property type="match status" value="1"/>
</dbReference>
<gene>
    <name evidence="10" type="ORF">EDC26_10617</name>
</gene>
<dbReference type="Proteomes" id="UP000295525">
    <property type="component" value="Unassembled WGS sequence"/>
</dbReference>
<dbReference type="InterPro" id="IPR012336">
    <property type="entry name" value="Thioredoxin-like_fold"/>
</dbReference>
<dbReference type="PROSITE" id="PS00194">
    <property type="entry name" value="THIOREDOXIN_1"/>
    <property type="match status" value="1"/>
</dbReference>
<dbReference type="SUPFAM" id="SSF54423">
    <property type="entry name" value="DsbC/DsbG N-terminal domain-like"/>
    <property type="match status" value="1"/>
</dbReference>
<dbReference type="InterPro" id="IPR033954">
    <property type="entry name" value="DiS-bond_Isoase_DsbC/G"/>
</dbReference>
<dbReference type="Pfam" id="PF13098">
    <property type="entry name" value="Thioredoxin_2"/>
    <property type="match status" value="1"/>
</dbReference>
<dbReference type="InterPro" id="IPR009094">
    <property type="entry name" value="DiS-bond_isomerase_DsbC/G_N_sf"/>
</dbReference>
<keyword evidence="5" id="KW-1015">Disulfide bond</keyword>
<protein>
    <recommendedName>
        <fullName evidence="7">Thiol:disulfide interchange protein</fullName>
    </recommendedName>
</protein>
<keyword evidence="6 7" id="KW-0676">Redox-active center</keyword>
<accession>A0A4R3M3Y0</accession>
<dbReference type="AlphaFoldDB" id="A0A4R3M3Y0"/>
<comment type="caution">
    <text evidence="10">The sequence shown here is derived from an EMBL/GenBank/DDBJ whole genome shotgun (WGS) entry which is preliminary data.</text>
</comment>
<evidence type="ECO:0000256" key="6">
    <source>
        <dbReference type="ARBA" id="ARBA00023284"/>
    </source>
</evidence>